<dbReference type="AlphaFoldDB" id="A0A1G5DDN2"/>
<feature type="chain" id="PRO_5011706296" evidence="1">
    <location>
        <begin position="25"/>
        <end position="147"/>
    </location>
</feature>
<accession>A0A1G5DDN2</accession>
<keyword evidence="1" id="KW-0732">Signal</keyword>
<reference evidence="2 3" key="1">
    <citation type="submission" date="2016-10" db="EMBL/GenBank/DDBJ databases">
        <authorList>
            <person name="de Groot N.N."/>
        </authorList>
    </citation>
    <scope>NUCLEOTIDE SEQUENCE [LARGE SCALE GENOMIC DNA]</scope>
    <source>
        <strain evidence="2 3">AA1</strain>
    </source>
</reference>
<dbReference type="RefSeq" id="WP_092209850.1">
    <property type="nucleotide sequence ID" value="NZ_FMUX01000004.1"/>
</dbReference>
<dbReference type="Proteomes" id="UP000198870">
    <property type="component" value="Unassembled WGS sequence"/>
</dbReference>
<evidence type="ECO:0000313" key="3">
    <source>
        <dbReference type="Proteomes" id="UP000198870"/>
    </source>
</evidence>
<dbReference type="EMBL" id="FMUX01000004">
    <property type="protein sequence ID" value="SCY12520.1"/>
    <property type="molecule type" value="Genomic_DNA"/>
</dbReference>
<gene>
    <name evidence="2" type="ORF">SAMN05216233_104116</name>
</gene>
<organism evidence="2 3">
    <name type="scientific">Desulfoluna spongiiphila</name>
    <dbReference type="NCBI Taxonomy" id="419481"/>
    <lineage>
        <taxon>Bacteria</taxon>
        <taxon>Pseudomonadati</taxon>
        <taxon>Thermodesulfobacteriota</taxon>
        <taxon>Desulfobacteria</taxon>
        <taxon>Desulfobacterales</taxon>
        <taxon>Desulfolunaceae</taxon>
        <taxon>Desulfoluna</taxon>
    </lineage>
</organism>
<proteinExistence type="predicted"/>
<evidence type="ECO:0000313" key="2">
    <source>
        <dbReference type="EMBL" id="SCY12520.1"/>
    </source>
</evidence>
<sequence length="147" mass="15357">MKKNNLILALVCSLVVLSGAVAQAQVVAMSDADLAEVTGQAGFATIGNYAGFQRDLATDSLHFGASAAIATLFNASHQGEHTGDVSAIRVAEDGSYSFDIKNPGFTIQNYQTSLRVGNPTGTGNSLGTVSMEYIRVTTQGTVRVTVR</sequence>
<keyword evidence="3" id="KW-1185">Reference proteome</keyword>
<feature type="signal peptide" evidence="1">
    <location>
        <begin position="1"/>
        <end position="24"/>
    </location>
</feature>
<name>A0A1G5DDN2_9BACT</name>
<protein>
    <submittedName>
        <fullName evidence="2">Uncharacterized protein</fullName>
    </submittedName>
</protein>
<evidence type="ECO:0000256" key="1">
    <source>
        <dbReference type="SAM" id="SignalP"/>
    </source>
</evidence>